<reference evidence="4 5" key="1">
    <citation type="submission" date="2018-02" db="EMBL/GenBank/DDBJ databases">
        <title>The genomes of Aspergillus section Nigri reveals drivers in fungal speciation.</title>
        <authorList>
            <consortium name="DOE Joint Genome Institute"/>
            <person name="Vesth T.C."/>
            <person name="Nybo J."/>
            <person name="Theobald S."/>
            <person name="Brandl J."/>
            <person name="Frisvad J.C."/>
            <person name="Nielsen K.F."/>
            <person name="Lyhne E.K."/>
            <person name="Kogle M.E."/>
            <person name="Kuo A."/>
            <person name="Riley R."/>
            <person name="Clum A."/>
            <person name="Nolan M."/>
            <person name="Lipzen A."/>
            <person name="Salamov A."/>
            <person name="Henrissat B."/>
            <person name="Wiebenga A."/>
            <person name="De vries R.P."/>
            <person name="Grigoriev I.V."/>
            <person name="Mortensen U.H."/>
            <person name="Andersen M.R."/>
            <person name="Baker S.E."/>
        </authorList>
    </citation>
    <scope>NUCLEOTIDE SEQUENCE [LARGE SCALE GENOMIC DNA]</scope>
    <source>
        <strain evidence="4 5">CBS 121057</strain>
    </source>
</reference>
<feature type="region of interest" description="Disordered" evidence="2">
    <location>
        <begin position="178"/>
        <end position="214"/>
    </location>
</feature>
<dbReference type="InterPro" id="IPR057654">
    <property type="entry name" value="Znf-CCCH_tandem"/>
</dbReference>
<dbReference type="AlphaFoldDB" id="A0A319E9G9"/>
<sequence>MNFNNALIREGYNGGRKAALLLRKSVERHIRDIDPQASPNIQYRIRVYANVPGLMKACREANILRSNEALDPFIRGFNMENCLCDFIDAGNGKECSDVKIRATFEQDILDVHCRHIIFCGSTDNGYARILSPHQGSNRISLVQGAPFAWEMEQLASEFQTTSFPEVFRSTKLPSRASSFSARSTASANSSPCSSPTKPQNNTGLITPPTTPTRNYATIAKSNLQASSPKSSKKSKISVITFDISPSYDTHSQFNSVQLNSKSQRIDPPLRPSSYKNMVRLRNSKFCNRYHILGECVAGNECSHKHGRRLGVKDTHDLRWISRMNVCPNDIFCTDEKCISGHQCPWEHQNGHCSEECKFPKEMHGVDKAVAIIL</sequence>
<keyword evidence="1" id="KW-0862">Zinc</keyword>
<name>A0A319E9G9_ASPSB</name>
<dbReference type="PROSITE" id="PS50103">
    <property type="entry name" value="ZF_C3H1"/>
    <property type="match status" value="1"/>
</dbReference>
<evidence type="ECO:0000259" key="3">
    <source>
        <dbReference type="PROSITE" id="PS50103"/>
    </source>
</evidence>
<evidence type="ECO:0000256" key="1">
    <source>
        <dbReference type="PROSITE-ProRule" id="PRU00723"/>
    </source>
</evidence>
<protein>
    <recommendedName>
        <fullName evidence="3">C3H1-type domain-containing protein</fullName>
    </recommendedName>
</protein>
<dbReference type="VEuPathDB" id="FungiDB:BO78DRAFT_124021"/>
<dbReference type="InterPro" id="IPR057683">
    <property type="entry name" value="DUF7923"/>
</dbReference>
<feature type="compositionally biased region" description="Low complexity" evidence="2">
    <location>
        <begin position="178"/>
        <end position="196"/>
    </location>
</feature>
<gene>
    <name evidence="4" type="ORF">BO78DRAFT_124021</name>
</gene>
<keyword evidence="1" id="KW-0863">Zinc-finger</keyword>
<dbReference type="Pfam" id="PF25540">
    <property type="entry name" value="DUF7923"/>
    <property type="match status" value="1"/>
</dbReference>
<dbReference type="PANTHER" id="PTHR37543">
    <property type="entry name" value="CCCH ZINC FINGER DNA BINDING PROTEIN (AFU_ORTHOLOGUE AFUA_5G12760)"/>
    <property type="match status" value="1"/>
</dbReference>
<feature type="zinc finger region" description="C3H1-type" evidence="1">
    <location>
        <begin position="280"/>
        <end position="308"/>
    </location>
</feature>
<organism evidence="4 5">
    <name type="scientific">Aspergillus sclerotiicarbonarius (strain CBS 121057 / IBT 28362)</name>
    <dbReference type="NCBI Taxonomy" id="1448318"/>
    <lineage>
        <taxon>Eukaryota</taxon>
        <taxon>Fungi</taxon>
        <taxon>Dikarya</taxon>
        <taxon>Ascomycota</taxon>
        <taxon>Pezizomycotina</taxon>
        <taxon>Eurotiomycetes</taxon>
        <taxon>Eurotiomycetidae</taxon>
        <taxon>Eurotiales</taxon>
        <taxon>Aspergillaceae</taxon>
        <taxon>Aspergillus</taxon>
        <taxon>Aspergillus subgen. Circumdati</taxon>
    </lineage>
</organism>
<dbReference type="GO" id="GO:0008270">
    <property type="term" value="F:zinc ion binding"/>
    <property type="evidence" value="ECO:0007669"/>
    <property type="project" value="UniProtKB-KW"/>
</dbReference>
<feature type="domain" description="C3H1-type" evidence="3">
    <location>
        <begin position="280"/>
        <end position="308"/>
    </location>
</feature>
<keyword evidence="1" id="KW-0479">Metal-binding</keyword>
<proteinExistence type="predicted"/>
<dbReference type="PANTHER" id="PTHR37543:SF1">
    <property type="entry name" value="CCCH ZINC FINGER DNA BINDING PROTEIN (AFU_ORTHOLOGUE AFUA_5G12760)"/>
    <property type="match status" value="1"/>
</dbReference>
<dbReference type="Pfam" id="PF25543">
    <property type="entry name" value="zf-CCCH_tandem"/>
    <property type="match status" value="1"/>
</dbReference>
<evidence type="ECO:0000313" key="5">
    <source>
        <dbReference type="Proteomes" id="UP000248423"/>
    </source>
</evidence>
<evidence type="ECO:0000256" key="2">
    <source>
        <dbReference type="SAM" id="MobiDB-lite"/>
    </source>
</evidence>
<dbReference type="EMBL" id="KZ826352">
    <property type="protein sequence ID" value="PYI06090.1"/>
    <property type="molecule type" value="Genomic_DNA"/>
</dbReference>
<dbReference type="OrthoDB" id="2270193at2759"/>
<dbReference type="InterPro" id="IPR000571">
    <property type="entry name" value="Znf_CCCH"/>
</dbReference>
<dbReference type="Proteomes" id="UP000248423">
    <property type="component" value="Unassembled WGS sequence"/>
</dbReference>
<accession>A0A319E9G9</accession>
<keyword evidence="5" id="KW-1185">Reference proteome</keyword>
<evidence type="ECO:0000313" key="4">
    <source>
        <dbReference type="EMBL" id="PYI06090.1"/>
    </source>
</evidence>